<proteinExistence type="predicted"/>
<feature type="domain" description="FAD-binding" evidence="1">
    <location>
        <begin position="2"/>
        <end position="308"/>
    </location>
</feature>
<gene>
    <name evidence="2" type="ORF">AFR_10965</name>
</gene>
<dbReference type="Gene3D" id="3.30.9.10">
    <property type="entry name" value="D-Amino Acid Oxidase, subunit A, domain 2"/>
    <property type="match status" value="1"/>
</dbReference>
<dbReference type="OrthoDB" id="3356051at2"/>
<evidence type="ECO:0000259" key="1">
    <source>
        <dbReference type="Pfam" id="PF01494"/>
    </source>
</evidence>
<dbReference type="GO" id="GO:0071949">
    <property type="term" value="F:FAD binding"/>
    <property type="evidence" value="ECO:0007669"/>
    <property type="project" value="InterPro"/>
</dbReference>
<dbReference type="InterPro" id="IPR051704">
    <property type="entry name" value="FAD_aromatic-hydroxylase"/>
</dbReference>
<dbReference type="RefSeq" id="WP_023360398.1">
    <property type="nucleotide sequence ID" value="NC_022657.1"/>
</dbReference>
<dbReference type="Pfam" id="PF01494">
    <property type="entry name" value="FAD_binding_3"/>
    <property type="match status" value="1"/>
</dbReference>
<dbReference type="KEGG" id="afs:AFR_10965"/>
<dbReference type="EMBL" id="CP006272">
    <property type="protein sequence ID" value="AGZ40482.1"/>
    <property type="molecule type" value="Genomic_DNA"/>
</dbReference>
<dbReference type="eggNOG" id="COG0654">
    <property type="taxonomic scope" value="Bacteria"/>
</dbReference>
<dbReference type="PRINTS" id="PR00420">
    <property type="entry name" value="RNGMNOXGNASE"/>
</dbReference>
<dbReference type="Gene3D" id="3.50.50.60">
    <property type="entry name" value="FAD/NAD(P)-binding domain"/>
    <property type="match status" value="1"/>
</dbReference>
<accession>U5VUI7</accession>
<reference evidence="2 3" key="1">
    <citation type="journal article" date="2014" name="J. Biotechnol.">
        <title>Complete genome sequence of the actinobacterium Actinoplanes friuliensis HAG 010964, producer of the lipopeptide antibiotic friulimycin.</title>
        <authorList>
            <person name="Ruckert C."/>
            <person name="Szczepanowski R."/>
            <person name="Albersmeier A."/>
            <person name="Goesmann A."/>
            <person name="Fischer N."/>
            <person name="Steinkamper A."/>
            <person name="Puhler A."/>
            <person name="Biener R."/>
            <person name="Schwartz D."/>
            <person name="Kalinowski J."/>
        </authorList>
    </citation>
    <scope>NUCLEOTIDE SEQUENCE [LARGE SCALE GENOMIC DNA]</scope>
    <source>
        <strain evidence="2 3">DSM 7358</strain>
    </source>
</reference>
<name>U5VUI7_9ACTN</name>
<dbReference type="AlphaFoldDB" id="U5VUI7"/>
<dbReference type="InterPro" id="IPR002938">
    <property type="entry name" value="FAD-bd"/>
</dbReference>
<evidence type="ECO:0000313" key="2">
    <source>
        <dbReference type="EMBL" id="AGZ40482.1"/>
    </source>
</evidence>
<dbReference type="STRING" id="1246995.AFR_10965"/>
<dbReference type="InterPro" id="IPR036188">
    <property type="entry name" value="FAD/NAD-bd_sf"/>
</dbReference>
<dbReference type="PANTHER" id="PTHR46865:SF2">
    <property type="entry name" value="MONOOXYGENASE"/>
    <property type="match status" value="1"/>
</dbReference>
<organism evidence="2 3">
    <name type="scientific">Actinoplanes friuliensis DSM 7358</name>
    <dbReference type="NCBI Taxonomy" id="1246995"/>
    <lineage>
        <taxon>Bacteria</taxon>
        <taxon>Bacillati</taxon>
        <taxon>Actinomycetota</taxon>
        <taxon>Actinomycetes</taxon>
        <taxon>Micromonosporales</taxon>
        <taxon>Micromonosporaceae</taxon>
        <taxon>Actinoplanes</taxon>
    </lineage>
</organism>
<sequence length="379" mass="40193">MTNVLISGASVAGPALAYWLHRYGVDVTVVEKSSAIRGGGYPIDVRGSAVDVVERMGVLPELREHHIDTRRITAIDGRGGTVAAFSPGALTGGQAGRDLELPRGDLTSVLYGKTRDDVEYVFGDSIASVTQHDDRVDVTFERGAPRSFDYVVGADGLHSNTRRLVFGPEAEFSHYLGYCFAGFTAPNTGGWSHEAILQNVPGKLAAVYAVGDQPWVHALLAFATTSPSREAVAGTFAGLGGPTPDLLAALSEADDVYFDTVSQIRMPGWVRGRVALVGDAAYAPSFLTGQGTSLALSGAYVLAGELAKGTLPAYEKTLRDHVTRNQGLVSGGTAMVPGTRTQLWMRNQAFKLLPLLARTKLAGRSERRAATSLALPTYA</sequence>
<dbReference type="SUPFAM" id="SSF51905">
    <property type="entry name" value="FAD/NAD(P)-binding domain"/>
    <property type="match status" value="1"/>
</dbReference>
<evidence type="ECO:0000313" key="3">
    <source>
        <dbReference type="Proteomes" id="UP000017746"/>
    </source>
</evidence>
<keyword evidence="3" id="KW-1185">Reference proteome</keyword>
<protein>
    <submittedName>
        <fullName evidence="2">Oxidoreductase</fullName>
    </submittedName>
</protein>
<dbReference type="HOGENOM" id="CLU_009665_1_0_11"/>
<dbReference type="Proteomes" id="UP000017746">
    <property type="component" value="Chromosome"/>
</dbReference>
<dbReference type="PANTHER" id="PTHR46865">
    <property type="entry name" value="OXIDOREDUCTASE-RELATED"/>
    <property type="match status" value="1"/>
</dbReference>
<dbReference type="PATRIC" id="fig|1246995.3.peg.2233"/>